<feature type="domain" description="SPIN90/Ldb17 leucine-rich" evidence="2">
    <location>
        <begin position="267"/>
        <end position="423"/>
    </location>
</feature>
<dbReference type="RefSeq" id="XP_025367966.1">
    <property type="nucleotide sequence ID" value="XM_025514436.1"/>
</dbReference>
<reference evidence="3 4" key="1">
    <citation type="journal article" date="2018" name="Mol. Biol. Evol.">
        <title>Broad Genomic Sampling Reveals a Smut Pathogenic Ancestry of the Fungal Clade Ustilaginomycotina.</title>
        <authorList>
            <person name="Kijpornyongpan T."/>
            <person name="Mondo S.J."/>
            <person name="Barry K."/>
            <person name="Sandor L."/>
            <person name="Lee J."/>
            <person name="Lipzen A."/>
            <person name="Pangilinan J."/>
            <person name="LaButti K."/>
            <person name="Hainaut M."/>
            <person name="Henrissat B."/>
            <person name="Grigoriev I.V."/>
            <person name="Spatafora J.W."/>
            <person name="Aime M.C."/>
        </authorList>
    </citation>
    <scope>NUCLEOTIDE SEQUENCE [LARGE SCALE GENOMIC DNA]</scope>
    <source>
        <strain evidence="3 4">MCA 4658</strain>
    </source>
</reference>
<proteinExistence type="predicted"/>
<feature type="compositionally biased region" description="Basic and acidic residues" evidence="1">
    <location>
        <begin position="1001"/>
        <end position="1013"/>
    </location>
</feature>
<evidence type="ECO:0000259" key="2">
    <source>
        <dbReference type="Pfam" id="PF09431"/>
    </source>
</evidence>
<feature type="compositionally biased region" description="Polar residues" evidence="1">
    <location>
        <begin position="833"/>
        <end position="842"/>
    </location>
</feature>
<accession>A0A316VT92</accession>
<dbReference type="GO" id="GO:0000147">
    <property type="term" value="P:actin cortical patch assembly"/>
    <property type="evidence" value="ECO:0007669"/>
    <property type="project" value="TreeGrafter"/>
</dbReference>
<dbReference type="InterPro" id="IPR018556">
    <property type="entry name" value="SPIN90/Ldb17_LRD"/>
</dbReference>
<dbReference type="PANTHER" id="PTHR13357:SF1">
    <property type="entry name" value="NCK-INTERACTING PROTEIN WITH SH3 DOMAIN"/>
    <property type="match status" value="1"/>
</dbReference>
<evidence type="ECO:0000313" key="3">
    <source>
        <dbReference type="EMBL" id="PWN40806.1"/>
    </source>
</evidence>
<protein>
    <recommendedName>
        <fullName evidence="2">SPIN90/Ldb17 leucine-rich domain-containing protein</fullName>
    </recommendedName>
</protein>
<dbReference type="Proteomes" id="UP000245783">
    <property type="component" value="Unassembled WGS sequence"/>
</dbReference>
<gene>
    <name evidence="3" type="ORF">IE81DRAFT_325190</name>
</gene>
<dbReference type="GO" id="GO:0030479">
    <property type="term" value="C:actin cortical patch"/>
    <property type="evidence" value="ECO:0007669"/>
    <property type="project" value="TreeGrafter"/>
</dbReference>
<evidence type="ECO:0000313" key="4">
    <source>
        <dbReference type="Proteomes" id="UP000245783"/>
    </source>
</evidence>
<dbReference type="GO" id="GO:0071933">
    <property type="term" value="F:Arp2/3 complex binding"/>
    <property type="evidence" value="ECO:0007669"/>
    <property type="project" value="TreeGrafter"/>
</dbReference>
<feature type="region of interest" description="Disordered" evidence="1">
    <location>
        <begin position="640"/>
        <end position="720"/>
    </location>
</feature>
<feature type="compositionally biased region" description="Polar residues" evidence="1">
    <location>
        <begin position="737"/>
        <end position="750"/>
    </location>
</feature>
<evidence type="ECO:0000256" key="1">
    <source>
        <dbReference type="SAM" id="MobiDB-lite"/>
    </source>
</evidence>
<dbReference type="InParanoid" id="A0A316VT92"/>
<keyword evidence="4" id="KW-1185">Reference proteome</keyword>
<dbReference type="Pfam" id="PF09431">
    <property type="entry name" value="SPIN90_LRD"/>
    <property type="match status" value="1"/>
</dbReference>
<dbReference type="GO" id="GO:0006897">
    <property type="term" value="P:endocytosis"/>
    <property type="evidence" value="ECO:0007669"/>
    <property type="project" value="TreeGrafter"/>
</dbReference>
<feature type="compositionally biased region" description="Low complexity" evidence="1">
    <location>
        <begin position="792"/>
        <end position="801"/>
    </location>
</feature>
<dbReference type="OrthoDB" id="445362at2759"/>
<name>A0A316VT92_9BASI</name>
<sequence length="1031" mass="112089">MEPFVASYDAAHLSTPQLFWSELDEILYADLEAPVASSSKTQYPARISKSQVPKVISGFLRLADACYGRYLEQTYNLDHAIARLFDSPAFSDHHEYAAELVVNLVRNARTIPSLLIGYEVILQYGQSEPIIFKHLQGSARDLLPRLKHQIWAGHYAAQADQSLTSRLTANDGVMQDHDAGWSGASWDKSDSDRYETEYTLPNARLNNANDSATSWRRWQLELRRKAVRLLYEVCRVQKLDHRDMRAIDAKLVDHLFDLVEDTRLHADEEFNYLLIKVIVALNEQFMVSALALAPAATQDEKASQDTPQRSGNLIISILKERFNHSKTFGENLIFMLNRASSSDAEDLCMQLLVLKLLYLLFTMQETAHYFYTNDLKVLVDIFIRELSDLPDESESLRHTYLRVLHPLLTCTQLLSHPYKRTEIRRLLLGLISHAHLRDITPTTSRLVARCLQAEWCVELDALDPSNAAAIKQLVRRHDSSSSMTEEMADAGVAIASVQSIAGGPASKVLVETTIENGRPVIAPDASAPISTGADAMAIAVAVEDRGIYPSLTGSAGRNLEESSLSASADVKANSSGGERVSSVSQHIEVTPRNGTVPSFPQTTITRDSASGVVASASETDAAMQSSWHAQALPSISLLSEHSEASAPRTSSRGPGPPRPPKPRGASSQATAVESTASSTDFPVNVEDGTGNPTHEDDLKPNAPKPSRDNALSASSVDGLPDTADGLVYSFPLVRVQTSEPSTEARQTQSEMLPFRPPSLHVQHASGEGDVDEDSTLRTTTLSDLSSRDRMRSSSNAASGSSTPQRRKPPAPPRGTNGVAYLGVGMGRPRRGSMPNSPIQSRSELAPSDYLQPSDPASQTFAPLSSDAAEARQPDSAPAISLPRSFMRERDHIPRASSFADLSARAREQPPPAGMDEAAEGARSSSSNGLYPSSKVRRRPPPPPSSASSSNSPKLMAVSGSYPLAKTSETTASSHLKPKPPPINRATKGTASPRPATPLVDDQSRDKSRDDSDRNTSTGQLSGRLEQLRCAH</sequence>
<organism evidence="3 4">
    <name type="scientific">Ceraceosorus guamensis</name>
    <dbReference type="NCBI Taxonomy" id="1522189"/>
    <lineage>
        <taxon>Eukaryota</taxon>
        <taxon>Fungi</taxon>
        <taxon>Dikarya</taxon>
        <taxon>Basidiomycota</taxon>
        <taxon>Ustilaginomycotina</taxon>
        <taxon>Exobasidiomycetes</taxon>
        <taxon>Ceraceosorales</taxon>
        <taxon>Ceraceosoraceae</taxon>
        <taxon>Ceraceosorus</taxon>
    </lineage>
</organism>
<dbReference type="GO" id="GO:0051666">
    <property type="term" value="P:actin cortical patch localization"/>
    <property type="evidence" value="ECO:0007669"/>
    <property type="project" value="TreeGrafter"/>
</dbReference>
<dbReference type="InterPro" id="IPR030125">
    <property type="entry name" value="SPIN90/Ldb17"/>
</dbReference>
<dbReference type="GeneID" id="37036306"/>
<feature type="compositionally biased region" description="Polar residues" evidence="1">
    <location>
        <begin position="668"/>
        <end position="681"/>
    </location>
</feature>
<dbReference type="AlphaFoldDB" id="A0A316VT92"/>
<dbReference type="PANTHER" id="PTHR13357">
    <property type="entry name" value="SH3 ADAPTER PROTEIN SPIN90 NCK INTERACTING PROTEIN WITH SH3 DOMAIN"/>
    <property type="match status" value="1"/>
</dbReference>
<feature type="region of interest" description="Disordered" evidence="1">
    <location>
        <begin position="737"/>
        <end position="1031"/>
    </location>
</feature>
<dbReference type="STRING" id="1522189.A0A316VT92"/>
<dbReference type="EMBL" id="KZ819406">
    <property type="protein sequence ID" value="PWN40806.1"/>
    <property type="molecule type" value="Genomic_DNA"/>
</dbReference>